<gene>
    <name evidence="3" type="ORF">HCBG_04122</name>
</gene>
<dbReference type="AlphaFoldDB" id="C0NMZ5"/>
<feature type="compositionally biased region" description="Acidic residues" evidence="1">
    <location>
        <begin position="61"/>
        <end position="85"/>
    </location>
</feature>
<keyword evidence="2" id="KW-1133">Transmembrane helix</keyword>
<dbReference type="RefSeq" id="XP_045287724.1">
    <property type="nucleotide sequence ID" value="XM_045431171.1"/>
</dbReference>
<dbReference type="GeneID" id="69037138"/>
<organism evidence="3 4">
    <name type="scientific">Ajellomyces capsulatus (strain G186AR / H82 / ATCC MYA-2454 / RMSCC 2432)</name>
    <name type="common">Darling's disease fungus</name>
    <name type="synonym">Histoplasma capsulatum</name>
    <dbReference type="NCBI Taxonomy" id="447093"/>
    <lineage>
        <taxon>Eukaryota</taxon>
        <taxon>Fungi</taxon>
        <taxon>Dikarya</taxon>
        <taxon>Ascomycota</taxon>
        <taxon>Pezizomycotina</taxon>
        <taxon>Eurotiomycetes</taxon>
        <taxon>Eurotiomycetidae</taxon>
        <taxon>Onygenales</taxon>
        <taxon>Ajellomycetaceae</taxon>
        <taxon>Histoplasma</taxon>
    </lineage>
</organism>
<accession>C0NMZ5</accession>
<evidence type="ECO:0000256" key="2">
    <source>
        <dbReference type="SAM" id="Phobius"/>
    </source>
</evidence>
<evidence type="ECO:0000256" key="1">
    <source>
        <dbReference type="SAM" id="MobiDB-lite"/>
    </source>
</evidence>
<name>C0NMZ5_AJECG</name>
<proteinExistence type="predicted"/>
<dbReference type="InParanoid" id="C0NMZ5"/>
<protein>
    <submittedName>
        <fullName evidence="3">Uncharacterized protein</fullName>
    </submittedName>
</protein>
<evidence type="ECO:0000313" key="3">
    <source>
        <dbReference type="EMBL" id="EEH07243.1"/>
    </source>
</evidence>
<keyword evidence="4" id="KW-1185">Reference proteome</keyword>
<reference evidence="3" key="1">
    <citation type="submission" date="2009-02" db="EMBL/GenBank/DDBJ databases">
        <title>The Genome Sequence of Ajellomyces capsulatus strain G186AR.</title>
        <authorList>
            <consortium name="The Broad Institute Genome Sequencing Platform"/>
            <person name="Champion M."/>
            <person name="Cuomo C."/>
            <person name="Ma L.-J."/>
            <person name="Henn M.R."/>
            <person name="Sil A."/>
            <person name="Goldman B."/>
            <person name="Young S.K."/>
            <person name="Kodira C.D."/>
            <person name="Zeng Q."/>
            <person name="Koehrsen M."/>
            <person name="Alvarado L."/>
            <person name="Berlin A."/>
            <person name="Borenstein D."/>
            <person name="Chen Z."/>
            <person name="Engels R."/>
            <person name="Freedman E."/>
            <person name="Gellesch M."/>
            <person name="Goldberg J."/>
            <person name="Griggs A."/>
            <person name="Gujja S."/>
            <person name="Heiman D."/>
            <person name="Hepburn T."/>
            <person name="Howarth C."/>
            <person name="Jen D."/>
            <person name="Larson L."/>
            <person name="Lewis B."/>
            <person name="Mehta T."/>
            <person name="Park D."/>
            <person name="Pearson M."/>
            <person name="Roberts A."/>
            <person name="Saif S."/>
            <person name="Shea T."/>
            <person name="Shenoy N."/>
            <person name="Sisk P."/>
            <person name="Stolte C."/>
            <person name="Sykes S."/>
            <person name="Walk T."/>
            <person name="White J."/>
            <person name="Yandava C."/>
            <person name="Klein B."/>
            <person name="McEwen J.G."/>
            <person name="Puccia R."/>
            <person name="Goldman G.H."/>
            <person name="Felipe M.S."/>
            <person name="Nino-Vega G."/>
            <person name="San-Blas G."/>
            <person name="Taylor J."/>
            <person name="Mendoza L."/>
            <person name="Galagan J."/>
            <person name="Nusbaum C."/>
            <person name="Birren B."/>
        </authorList>
    </citation>
    <scope>NUCLEOTIDE SEQUENCE</scope>
    <source>
        <strain evidence="3">G186AR</strain>
    </source>
</reference>
<feature type="region of interest" description="Disordered" evidence="1">
    <location>
        <begin position="1"/>
        <end position="85"/>
    </location>
</feature>
<dbReference type="Proteomes" id="UP000001631">
    <property type="component" value="Unassembled WGS sequence"/>
</dbReference>
<keyword evidence="2" id="KW-0812">Transmembrane</keyword>
<dbReference type="HOGENOM" id="CLU_080464_0_0_1"/>
<evidence type="ECO:0000313" key="4">
    <source>
        <dbReference type="Proteomes" id="UP000001631"/>
    </source>
</evidence>
<sequence>MTSERKGGTKISWPASSESKTRAASCGNSAGARGRLASRGVVTQQGQMAWVDTGTGTGDDGGNDDDGDGGDDEDDGDDKWDGGDGDDDLRKREVWWKGMSVDSYDNYYDCYDCSSSSSPSPISISIFALLGPTSQTVPLSWLGLGCLFLTRPCLDYLPPGFQGSLGSIHGLTVFFWAWVEGLFFSLGIMVLSGAFWIRRRQRAELVVPLPLALCIREILFPGNYMSGSNDEQTNIHITSGHISMTIKTTTFFTGYWLRVTGPRLATGGDSPWRALSISSLPFAAPPPSAAPGPASGDLGTG</sequence>
<keyword evidence="2" id="KW-0472">Membrane</keyword>
<dbReference type="EMBL" id="GG663367">
    <property type="protein sequence ID" value="EEH07243.1"/>
    <property type="molecule type" value="Genomic_DNA"/>
</dbReference>
<feature type="transmembrane region" description="Helical" evidence="2">
    <location>
        <begin position="173"/>
        <end position="197"/>
    </location>
</feature>